<accession>A0A8B8GLR6</accession>
<dbReference type="GeneID" id="112692778"/>
<protein>
    <submittedName>
        <fullName evidence="2">Uncharacterized protein LOC112692778</fullName>
    </submittedName>
</protein>
<dbReference type="RefSeq" id="XP_025423352.1">
    <property type="nucleotide sequence ID" value="XM_025567567.1"/>
</dbReference>
<keyword evidence="1" id="KW-1185">Reference proteome</keyword>
<reference evidence="2" key="1">
    <citation type="submission" date="2025-08" db="UniProtKB">
        <authorList>
            <consortium name="RefSeq"/>
        </authorList>
    </citation>
    <scope>IDENTIFICATION</scope>
    <source>
        <tissue evidence="2">Whole body</tissue>
    </source>
</reference>
<sequence length="106" mass="12727">MWNHFNTDGSRTITHFEGWHTVLNKAVGRLKPNIFILIKELKNQQQNSELDIIAQKKFNRPQKMNTKYRKLEEILSFAKERLQDGTICIMEYLDAIMFHLHLENRR</sequence>
<evidence type="ECO:0000313" key="1">
    <source>
        <dbReference type="Proteomes" id="UP000694846"/>
    </source>
</evidence>
<dbReference type="OrthoDB" id="6123510at2759"/>
<organism evidence="1 2">
    <name type="scientific">Sipha flava</name>
    <name type="common">yellow sugarcane aphid</name>
    <dbReference type="NCBI Taxonomy" id="143950"/>
    <lineage>
        <taxon>Eukaryota</taxon>
        <taxon>Metazoa</taxon>
        <taxon>Ecdysozoa</taxon>
        <taxon>Arthropoda</taxon>
        <taxon>Hexapoda</taxon>
        <taxon>Insecta</taxon>
        <taxon>Pterygota</taxon>
        <taxon>Neoptera</taxon>
        <taxon>Paraneoptera</taxon>
        <taxon>Hemiptera</taxon>
        <taxon>Sternorrhyncha</taxon>
        <taxon>Aphidomorpha</taxon>
        <taxon>Aphidoidea</taxon>
        <taxon>Aphididae</taxon>
        <taxon>Sipha</taxon>
    </lineage>
</organism>
<proteinExistence type="predicted"/>
<name>A0A8B8GLR6_9HEMI</name>
<dbReference type="AlphaFoldDB" id="A0A8B8GLR6"/>
<dbReference type="Proteomes" id="UP000694846">
    <property type="component" value="Unplaced"/>
</dbReference>
<evidence type="ECO:0000313" key="2">
    <source>
        <dbReference type="RefSeq" id="XP_025423352.1"/>
    </source>
</evidence>
<gene>
    <name evidence="2" type="primary">LOC112692778</name>
</gene>